<dbReference type="EMBL" id="QTSX02003557">
    <property type="protein sequence ID" value="KAJ9070880.1"/>
    <property type="molecule type" value="Genomic_DNA"/>
</dbReference>
<evidence type="ECO:0000313" key="1">
    <source>
        <dbReference type="EMBL" id="KAJ9070880.1"/>
    </source>
</evidence>
<evidence type="ECO:0000313" key="2">
    <source>
        <dbReference type="Proteomes" id="UP001165960"/>
    </source>
</evidence>
<organism evidence="1 2">
    <name type="scientific">Entomophthora muscae</name>
    <dbReference type="NCBI Taxonomy" id="34485"/>
    <lineage>
        <taxon>Eukaryota</taxon>
        <taxon>Fungi</taxon>
        <taxon>Fungi incertae sedis</taxon>
        <taxon>Zoopagomycota</taxon>
        <taxon>Entomophthoromycotina</taxon>
        <taxon>Entomophthoromycetes</taxon>
        <taxon>Entomophthorales</taxon>
        <taxon>Entomophthoraceae</taxon>
        <taxon>Entomophthora</taxon>
    </lineage>
</organism>
<reference evidence="1" key="1">
    <citation type="submission" date="2022-04" db="EMBL/GenBank/DDBJ databases">
        <title>Genome of the entomopathogenic fungus Entomophthora muscae.</title>
        <authorList>
            <person name="Elya C."/>
            <person name="Lovett B.R."/>
            <person name="Lee E."/>
            <person name="Macias A.M."/>
            <person name="Hajek A.E."/>
            <person name="De Bivort B.L."/>
            <person name="Kasson M.T."/>
            <person name="De Fine Licht H.H."/>
            <person name="Stajich J.E."/>
        </authorList>
    </citation>
    <scope>NUCLEOTIDE SEQUENCE</scope>
    <source>
        <strain evidence="1">Berkeley</strain>
    </source>
</reference>
<keyword evidence="2" id="KW-1185">Reference proteome</keyword>
<sequence length="290" mass="33006">MDPQSTPVYQPKLSYSPSVTPIEQSRYEAQVSHQTQNNPQLPDDIKLKSSSEGISSADPLLNNDANLLSLFFKSNNTSPRMWVEIIGYETVVTYTTTTGSNGQMIHNRREDKKIHFKLAYDVSQLISQAGTMHTPVPKEGPSKEGPPKKVEDVLAEHTSSSNNLKSIALKKEVVWDYEWLDQALTAAIRSRGFKYQLQISYRLENYYVKVICDHATSRFLNHPVTKVLCVLTCLCVVAWPIAYFYGRKHQRMLISDFTMNLTPQEWFNTIYDSLMKTPLQTSILSMVTNS</sequence>
<gene>
    <name evidence="1" type="ORF">DSO57_1002940</name>
</gene>
<proteinExistence type="predicted"/>
<name>A0ACC2T8E9_9FUNG</name>
<protein>
    <submittedName>
        <fullName evidence="1">Uncharacterized protein</fullName>
    </submittedName>
</protein>
<comment type="caution">
    <text evidence="1">The sequence shown here is derived from an EMBL/GenBank/DDBJ whole genome shotgun (WGS) entry which is preliminary data.</text>
</comment>
<dbReference type="Proteomes" id="UP001165960">
    <property type="component" value="Unassembled WGS sequence"/>
</dbReference>
<accession>A0ACC2T8E9</accession>